<dbReference type="Pfam" id="PF09084">
    <property type="entry name" value="NMT1"/>
    <property type="match status" value="1"/>
</dbReference>
<evidence type="ECO:0000256" key="1">
    <source>
        <dbReference type="ARBA" id="ARBA00004418"/>
    </source>
</evidence>
<dbReference type="PANTHER" id="PTHR30024:SF47">
    <property type="entry name" value="TAURINE-BINDING PERIPLASMIC PROTEIN"/>
    <property type="match status" value="1"/>
</dbReference>
<protein>
    <submittedName>
        <fullName evidence="5">ABC transporter substrate-binding protein</fullName>
    </submittedName>
</protein>
<organism evidence="5 6">
    <name type="scientific">Novosphingobium flavum</name>
    <dbReference type="NCBI Taxonomy" id="1778672"/>
    <lineage>
        <taxon>Bacteria</taxon>
        <taxon>Pseudomonadati</taxon>
        <taxon>Pseudomonadota</taxon>
        <taxon>Alphaproteobacteria</taxon>
        <taxon>Sphingomonadales</taxon>
        <taxon>Sphingomonadaceae</taxon>
        <taxon>Novosphingobium</taxon>
    </lineage>
</organism>
<accession>A0A7X1KMH3</accession>
<name>A0A7X1KMH3_9SPHN</name>
<comment type="similarity">
    <text evidence="2">Belongs to the bacterial solute-binding protein SsuA/TauA family.</text>
</comment>
<evidence type="ECO:0000259" key="4">
    <source>
        <dbReference type="Pfam" id="PF09084"/>
    </source>
</evidence>
<evidence type="ECO:0000256" key="2">
    <source>
        <dbReference type="ARBA" id="ARBA00010742"/>
    </source>
</evidence>
<proteinExistence type="inferred from homology"/>
<reference evidence="5 6" key="1">
    <citation type="submission" date="2020-08" db="EMBL/GenBank/DDBJ databases">
        <title>The genome sequence of type strain Novosphingobium flavum NBRC 111647.</title>
        <authorList>
            <person name="Liu Y."/>
        </authorList>
    </citation>
    <scope>NUCLEOTIDE SEQUENCE [LARGE SCALE GENOMIC DNA]</scope>
    <source>
        <strain evidence="5 6">NBRC 111647</strain>
    </source>
</reference>
<gene>
    <name evidence="5" type="ORF">H7F51_14045</name>
</gene>
<dbReference type="SUPFAM" id="SSF53850">
    <property type="entry name" value="Periplasmic binding protein-like II"/>
    <property type="match status" value="1"/>
</dbReference>
<feature type="domain" description="SsuA/THI5-like" evidence="4">
    <location>
        <begin position="59"/>
        <end position="267"/>
    </location>
</feature>
<evidence type="ECO:0000313" key="5">
    <source>
        <dbReference type="EMBL" id="MBC2666641.1"/>
    </source>
</evidence>
<dbReference type="AlphaFoldDB" id="A0A7X1KMH3"/>
<comment type="caution">
    <text evidence="5">The sequence shown here is derived from an EMBL/GenBank/DDBJ whole genome shotgun (WGS) entry which is preliminary data.</text>
</comment>
<dbReference type="RefSeq" id="WP_185664945.1">
    <property type="nucleotide sequence ID" value="NZ_JACLAW010000011.1"/>
</dbReference>
<dbReference type="Gene3D" id="3.40.190.10">
    <property type="entry name" value="Periplasmic binding protein-like II"/>
    <property type="match status" value="2"/>
</dbReference>
<dbReference type="Proteomes" id="UP000566813">
    <property type="component" value="Unassembled WGS sequence"/>
</dbReference>
<dbReference type="EMBL" id="JACLAW010000011">
    <property type="protein sequence ID" value="MBC2666641.1"/>
    <property type="molecule type" value="Genomic_DNA"/>
</dbReference>
<dbReference type="PANTHER" id="PTHR30024">
    <property type="entry name" value="ALIPHATIC SULFONATES-BINDING PROTEIN-RELATED"/>
    <property type="match status" value="1"/>
</dbReference>
<evidence type="ECO:0000313" key="6">
    <source>
        <dbReference type="Proteomes" id="UP000566813"/>
    </source>
</evidence>
<evidence type="ECO:0000256" key="3">
    <source>
        <dbReference type="ARBA" id="ARBA00022729"/>
    </source>
</evidence>
<keyword evidence="6" id="KW-1185">Reference proteome</keyword>
<keyword evidence="3" id="KW-0732">Signal</keyword>
<dbReference type="InterPro" id="IPR015168">
    <property type="entry name" value="SsuA/THI5"/>
</dbReference>
<comment type="subcellular location">
    <subcellularLocation>
        <location evidence="1">Periplasm</location>
    </subcellularLocation>
</comment>
<sequence>MKLDRKVEAQGSPNWKVRTVAAVAGILIIAASAWRSEAPQDKSAKITKIRVASTDTLVNATPFFVADKLGYFKEAGLNVEYFAMSGGAAPLAAAMRSGQLDVSLGAASQFMADIARGVSKGKIIGEFVDNSYNIIGGKGINSVEQLKGKIFGVVSYNSGDQIYSIATLPRFGIRDRDVTWLPLGSPPARLAALSTGRVDAIEIEDTLLTDALRPQVIVSSDKSPIKFVATSVFARQDFVDANRPALSAFLRAIGRASVWIKANPDKALPMCVHGGASLAACTNAIKVGTSSKNPYTWSETTAVNAPAIQSMIAQIGTVVPRANSLSLADFADTTLAASER</sequence>
<dbReference type="GO" id="GO:0042597">
    <property type="term" value="C:periplasmic space"/>
    <property type="evidence" value="ECO:0007669"/>
    <property type="project" value="UniProtKB-SubCell"/>
</dbReference>